<dbReference type="InterPro" id="IPR001789">
    <property type="entry name" value="Sig_transdc_resp-reg_receiver"/>
</dbReference>
<evidence type="ECO:0000256" key="1">
    <source>
        <dbReference type="ARBA" id="ARBA00000085"/>
    </source>
</evidence>
<reference evidence="10 11" key="1">
    <citation type="journal article" date="2015" name="Genome Announc.">
        <title>Complete Genome Sequence of Methylobacterium aquaticum Strain 22A, Isolated from Racomitrium japonicum Moss.</title>
        <authorList>
            <person name="Tani A."/>
            <person name="Ogura Y."/>
            <person name="Hayashi T."/>
            <person name="Kimbara K."/>
        </authorList>
    </citation>
    <scope>NUCLEOTIDE SEQUENCE [LARGE SCALE GENOMIC DNA]</scope>
    <source>
        <strain evidence="10 11">MA-22A</strain>
    </source>
</reference>
<dbReference type="GO" id="GO:0000155">
    <property type="term" value="F:phosphorelay sensor kinase activity"/>
    <property type="evidence" value="ECO:0007669"/>
    <property type="project" value="InterPro"/>
</dbReference>
<feature type="domain" description="Response regulatory" evidence="9">
    <location>
        <begin position="599"/>
        <end position="712"/>
    </location>
</feature>
<feature type="transmembrane region" description="Helical" evidence="7">
    <location>
        <begin position="205"/>
        <end position="225"/>
    </location>
</feature>
<dbReference type="Gene3D" id="3.30.565.10">
    <property type="entry name" value="Histidine kinase-like ATPase, C-terminal domain"/>
    <property type="match status" value="1"/>
</dbReference>
<feature type="transmembrane region" description="Helical" evidence="7">
    <location>
        <begin position="141"/>
        <end position="161"/>
    </location>
</feature>
<dbReference type="SUPFAM" id="SSF47384">
    <property type="entry name" value="Homodimeric domain of signal transducing histidine kinase"/>
    <property type="match status" value="1"/>
</dbReference>
<feature type="transmembrane region" description="Helical" evidence="7">
    <location>
        <begin position="173"/>
        <end position="193"/>
    </location>
</feature>
<dbReference type="PRINTS" id="PR00344">
    <property type="entry name" value="BCTRLSENSOR"/>
</dbReference>
<organism evidence="10 11">
    <name type="scientific">Methylobacterium aquaticum</name>
    <dbReference type="NCBI Taxonomy" id="270351"/>
    <lineage>
        <taxon>Bacteria</taxon>
        <taxon>Pseudomonadati</taxon>
        <taxon>Pseudomonadota</taxon>
        <taxon>Alphaproteobacteria</taxon>
        <taxon>Hyphomicrobiales</taxon>
        <taxon>Methylobacteriaceae</taxon>
        <taxon>Methylobacterium</taxon>
    </lineage>
</organism>
<dbReference type="Gene3D" id="3.40.50.2300">
    <property type="match status" value="1"/>
</dbReference>
<keyword evidence="7" id="KW-0812">Transmembrane</keyword>
<protein>
    <recommendedName>
        <fullName evidence="2">histidine kinase</fullName>
        <ecNumber evidence="2">2.7.13.3</ecNumber>
    </recommendedName>
</protein>
<dbReference type="PROSITE" id="PS50109">
    <property type="entry name" value="HIS_KIN"/>
    <property type="match status" value="1"/>
</dbReference>
<dbReference type="InterPro" id="IPR004358">
    <property type="entry name" value="Sig_transdc_His_kin-like_C"/>
</dbReference>
<dbReference type="PANTHER" id="PTHR43065">
    <property type="entry name" value="SENSOR HISTIDINE KINASE"/>
    <property type="match status" value="1"/>
</dbReference>
<dbReference type="Pfam" id="PF02518">
    <property type="entry name" value="HATPase_c"/>
    <property type="match status" value="1"/>
</dbReference>
<feature type="transmembrane region" description="Helical" evidence="7">
    <location>
        <begin position="70"/>
        <end position="89"/>
    </location>
</feature>
<dbReference type="CDD" id="cd00082">
    <property type="entry name" value="HisKA"/>
    <property type="match status" value="1"/>
</dbReference>
<dbReference type="KEGG" id="maqu:Maq22A_c13445"/>
<dbReference type="InterPro" id="IPR005467">
    <property type="entry name" value="His_kinase_dom"/>
</dbReference>
<dbReference type="InterPro" id="IPR036890">
    <property type="entry name" value="HATPase_C_sf"/>
</dbReference>
<accession>A0A0C6FL69</accession>
<evidence type="ECO:0000256" key="5">
    <source>
        <dbReference type="SAM" id="Coils"/>
    </source>
</evidence>
<dbReference type="SMART" id="SM00448">
    <property type="entry name" value="REC"/>
    <property type="match status" value="1"/>
</dbReference>
<dbReference type="PANTHER" id="PTHR43065:SF49">
    <property type="entry name" value="HISTIDINE KINASE"/>
    <property type="match status" value="1"/>
</dbReference>
<dbReference type="SUPFAM" id="SSF55874">
    <property type="entry name" value="ATPase domain of HSP90 chaperone/DNA topoisomerase II/histidine kinase"/>
    <property type="match status" value="1"/>
</dbReference>
<feature type="region of interest" description="Disordered" evidence="6">
    <location>
        <begin position="1"/>
        <end position="23"/>
    </location>
</feature>
<evidence type="ECO:0000313" key="11">
    <source>
        <dbReference type="Proteomes" id="UP000061432"/>
    </source>
</evidence>
<keyword evidence="3 4" id="KW-0597">Phosphoprotein</keyword>
<evidence type="ECO:0000259" key="8">
    <source>
        <dbReference type="PROSITE" id="PS50109"/>
    </source>
</evidence>
<dbReference type="SMART" id="SM00388">
    <property type="entry name" value="HisKA"/>
    <property type="match status" value="1"/>
</dbReference>
<dbReference type="PROSITE" id="PS50110">
    <property type="entry name" value="RESPONSE_REGULATORY"/>
    <property type="match status" value="1"/>
</dbReference>
<dbReference type="AlphaFoldDB" id="A0A0C6FL69"/>
<feature type="transmembrane region" description="Helical" evidence="7">
    <location>
        <begin position="34"/>
        <end position="55"/>
    </location>
</feature>
<feature type="domain" description="Histidine kinase" evidence="8">
    <location>
        <begin position="355"/>
        <end position="576"/>
    </location>
</feature>
<feature type="modified residue" description="4-aspartylphosphate" evidence="4">
    <location>
        <position position="650"/>
    </location>
</feature>
<dbReference type="SUPFAM" id="SSF52172">
    <property type="entry name" value="CheY-like"/>
    <property type="match status" value="1"/>
</dbReference>
<keyword evidence="7" id="KW-0472">Membrane</keyword>
<evidence type="ECO:0000259" key="9">
    <source>
        <dbReference type="PROSITE" id="PS50110"/>
    </source>
</evidence>
<dbReference type="Pfam" id="PF00072">
    <property type="entry name" value="Response_reg"/>
    <property type="match status" value="1"/>
</dbReference>
<dbReference type="PATRIC" id="fig|270351.10.peg.2592"/>
<dbReference type="EMBL" id="AP014704">
    <property type="protein sequence ID" value="BAQ45904.1"/>
    <property type="molecule type" value="Genomic_DNA"/>
</dbReference>
<evidence type="ECO:0000256" key="4">
    <source>
        <dbReference type="PROSITE-ProRule" id="PRU00169"/>
    </source>
</evidence>
<evidence type="ECO:0000256" key="2">
    <source>
        <dbReference type="ARBA" id="ARBA00012438"/>
    </source>
</evidence>
<reference evidence="11" key="2">
    <citation type="submission" date="2015-01" db="EMBL/GenBank/DDBJ databases">
        <title>Complete genome sequence of Methylobacterium aquaticum strain 22A.</title>
        <authorList>
            <person name="Tani A."/>
            <person name="Ogura Y."/>
            <person name="Hayashi T."/>
        </authorList>
    </citation>
    <scope>NUCLEOTIDE SEQUENCE [LARGE SCALE GENOMIC DNA]</scope>
    <source>
        <strain evidence="11">MA-22A</strain>
    </source>
</reference>
<dbReference type="Proteomes" id="UP000061432">
    <property type="component" value="Chromosome"/>
</dbReference>
<comment type="catalytic activity">
    <reaction evidence="1">
        <text>ATP + protein L-histidine = ADP + protein N-phospho-L-histidine.</text>
        <dbReference type="EC" id="2.7.13.3"/>
    </reaction>
</comment>
<keyword evidence="10" id="KW-0808">Transferase</keyword>
<keyword evidence="10" id="KW-0418">Kinase</keyword>
<feature type="transmembrane region" description="Helical" evidence="7">
    <location>
        <begin position="279"/>
        <end position="298"/>
    </location>
</feature>
<dbReference type="InterPro" id="IPR011006">
    <property type="entry name" value="CheY-like_superfamily"/>
</dbReference>
<dbReference type="SMART" id="SM00387">
    <property type="entry name" value="HATPase_c"/>
    <property type="match status" value="1"/>
</dbReference>
<proteinExistence type="predicted"/>
<dbReference type="EC" id="2.7.13.3" evidence="2"/>
<keyword evidence="5" id="KW-0175">Coiled coil</keyword>
<dbReference type="InterPro" id="IPR003594">
    <property type="entry name" value="HATPase_dom"/>
</dbReference>
<dbReference type="STRING" id="270351.Maq22A_c13445"/>
<dbReference type="CDD" id="cd00156">
    <property type="entry name" value="REC"/>
    <property type="match status" value="1"/>
</dbReference>
<dbReference type="Gene3D" id="1.10.287.130">
    <property type="match status" value="1"/>
</dbReference>
<dbReference type="InterPro" id="IPR036097">
    <property type="entry name" value="HisK_dim/P_sf"/>
</dbReference>
<evidence type="ECO:0000313" key="10">
    <source>
        <dbReference type="EMBL" id="BAQ45904.1"/>
    </source>
</evidence>
<keyword evidence="7" id="KW-1133">Transmembrane helix</keyword>
<sequence>MADAAEPTGGTRGPGLPEAGASRPSKAAARARRIARACGILGTVLSLIVLAGWWFDVPAMRRLVPGQPPMVVLTALATLLLGTGLLLSARREGAKASRRAGRGLAAAAAVAASGGVLQYTLPGRFRLDDWAQRLVFAPLEPGSGMALATAVGILGVAFGLLLQDARSRLLRRLGTVSALLAFVVAAVGGLGYAYGLGALHHGGPFSRMALVTALTLGTLSLGALLSRPNRPWVTTALGGGEAGAMIRHLLPATVLAPLLLGLVQIHAVRAGLLEAETGTALLVIILALWLAGLTTRLARNVERRTVADRQLRDTLQGMNDVLEQRVAERTRELAEAQDALVQAQKMEAIGQLTGGVAHDFNNLLTIIRSSVDFLRRPNLPVERRTRYMDAVSDTVDRAAKLTAQLLAFARRQALRPEVFDAGERLASVASMLDSLTGARIRIVQEMPESPCYVRADATQFETALVNLAVNARDAMAGEGTLTIALGCNRPKPTIRGHAGSPDRFVTVAVTDTGSGIAKERLDRIFEPFFTTKEVGKGTGLGLSQVIGFAKQSGGDVDVSSVVGRGSTFTLYLPQAEAETRSENAVPEPEGPAPAKGDQCILVVEDNVEIGRFCTQILHDLGYGTVLSPTAEAALAEIEAVPFRFDAVFSDVVMPGMGGIELAKRLRDLHPEMPVVLTSGYSHVLAGEEARGFEFVRKPYSAEQVGKVLRAAVARKPKVRPAPPGA</sequence>
<evidence type="ECO:0000256" key="7">
    <source>
        <dbReference type="SAM" id="Phobius"/>
    </source>
</evidence>
<feature type="transmembrane region" description="Helical" evidence="7">
    <location>
        <begin position="246"/>
        <end position="267"/>
    </location>
</feature>
<evidence type="ECO:0000256" key="6">
    <source>
        <dbReference type="SAM" id="MobiDB-lite"/>
    </source>
</evidence>
<name>A0A0C6FL69_9HYPH</name>
<dbReference type="InterPro" id="IPR003661">
    <property type="entry name" value="HisK_dim/P_dom"/>
</dbReference>
<gene>
    <name evidence="10" type="primary">baeS</name>
    <name evidence="10" type="ORF">Maq22A_c13445</name>
</gene>
<evidence type="ECO:0000256" key="3">
    <source>
        <dbReference type="ARBA" id="ARBA00022553"/>
    </source>
</evidence>
<dbReference type="Pfam" id="PF00512">
    <property type="entry name" value="HisKA"/>
    <property type="match status" value="1"/>
</dbReference>
<feature type="transmembrane region" description="Helical" evidence="7">
    <location>
        <begin position="101"/>
        <end position="121"/>
    </location>
</feature>
<dbReference type="RefSeq" id="WP_082742503.1">
    <property type="nucleotide sequence ID" value="NZ_AP014704.1"/>
</dbReference>
<feature type="coiled-coil region" evidence="5">
    <location>
        <begin position="319"/>
        <end position="346"/>
    </location>
</feature>